<dbReference type="EMBL" id="CT868049">
    <property type="protein sequence ID" value="CAK67020.1"/>
    <property type="molecule type" value="Genomic_DNA"/>
</dbReference>
<evidence type="ECO:0000313" key="2">
    <source>
        <dbReference type="EMBL" id="CAK67020.1"/>
    </source>
</evidence>
<evidence type="ECO:0000313" key="3">
    <source>
        <dbReference type="Proteomes" id="UP000000600"/>
    </source>
</evidence>
<dbReference type="InterPro" id="IPR047889">
    <property type="entry name" value="KHDC4_KH-I_second"/>
</dbReference>
<dbReference type="eggNOG" id="ENOG502SAXT">
    <property type="taxonomic scope" value="Eukaryota"/>
</dbReference>
<dbReference type="OrthoDB" id="5989967at2759"/>
<dbReference type="CDD" id="cd22386">
    <property type="entry name" value="KH-I_KHDC4_rpt2"/>
    <property type="match status" value="1"/>
</dbReference>
<sequence length="331" mass="39100">MSFQEMSKQIEDMTNFLLEQSDESLVNTSPTNREQINLIINDHKVKQRVNTMLKQKSRQYPHQYLTVELSSEDNYEIELDQEDIKQVCENFGEVKQVYTKLNGAIIIKFNSLFDAFIVYKLLNKHQIKELDVTIKIEFTTQQDLLEIMEIQDSNQQKFTCRYDVQIDNDKEFQVARKIIGTKGCNMKKIIDQCLIDCDTKEQDLVKLRLRGRGSGYKEGPEKRESQEPLHLCVSSKHNHLFLRACQLVEQLLLKIYEEYKIFGLNKGRKQTHYNIRRVHQSIKPQIKTNFMPELPNFNFSNVLSYFSFQNQFVDFNNENIMAYSNIPNQLI</sequence>
<dbReference type="GO" id="GO:0003723">
    <property type="term" value="F:RNA binding"/>
    <property type="evidence" value="ECO:0000318"/>
    <property type="project" value="GO_Central"/>
</dbReference>
<feature type="domain" description="KHDC4/BBP-like KH-domain type I" evidence="1">
    <location>
        <begin position="169"/>
        <end position="252"/>
    </location>
</feature>
<protein>
    <recommendedName>
        <fullName evidence="1">KHDC4/BBP-like KH-domain type I domain-containing protein</fullName>
    </recommendedName>
</protein>
<dbReference type="AlphaFoldDB" id="A0C8A3"/>
<dbReference type="PANTHER" id="PTHR15744">
    <property type="entry name" value="BLOM7"/>
    <property type="match status" value="1"/>
</dbReference>
<dbReference type="FunFam" id="3.30.1370.10:FF:000070">
    <property type="entry name" value="Uncharacterized protein"/>
    <property type="match status" value="1"/>
</dbReference>
<dbReference type="InterPro" id="IPR031121">
    <property type="entry name" value="RIK/BLOM7"/>
</dbReference>
<dbReference type="Pfam" id="PF22675">
    <property type="entry name" value="KH-I_KHDC4-BBP"/>
    <property type="match status" value="1"/>
</dbReference>
<dbReference type="SUPFAM" id="SSF54928">
    <property type="entry name" value="RNA-binding domain, RBD"/>
    <property type="match status" value="1"/>
</dbReference>
<dbReference type="RefSeq" id="XP_001434417.1">
    <property type="nucleotide sequence ID" value="XM_001434380.1"/>
</dbReference>
<dbReference type="GeneID" id="5020202"/>
<evidence type="ECO:0000259" key="1">
    <source>
        <dbReference type="Pfam" id="PF22675"/>
    </source>
</evidence>
<dbReference type="GO" id="GO:0005634">
    <property type="term" value="C:nucleus"/>
    <property type="evidence" value="ECO:0000318"/>
    <property type="project" value="GO_Central"/>
</dbReference>
<dbReference type="KEGG" id="ptm:GSPATT00036151001"/>
<dbReference type="SUPFAM" id="SSF54791">
    <property type="entry name" value="Eukaryotic type KH-domain (KH-domain type I)"/>
    <property type="match status" value="1"/>
</dbReference>
<organism evidence="2 3">
    <name type="scientific">Paramecium tetraurelia</name>
    <dbReference type="NCBI Taxonomy" id="5888"/>
    <lineage>
        <taxon>Eukaryota</taxon>
        <taxon>Sar</taxon>
        <taxon>Alveolata</taxon>
        <taxon>Ciliophora</taxon>
        <taxon>Intramacronucleata</taxon>
        <taxon>Oligohymenophorea</taxon>
        <taxon>Peniculida</taxon>
        <taxon>Parameciidae</taxon>
        <taxon>Paramecium</taxon>
    </lineage>
</organism>
<dbReference type="HOGENOM" id="CLU_840594_0_0_1"/>
<dbReference type="Proteomes" id="UP000000600">
    <property type="component" value="Unassembled WGS sequence"/>
</dbReference>
<dbReference type="PANTHER" id="PTHR15744:SF0">
    <property type="entry name" value="KH HOMOLOGY DOMAIN-CONTAINING PROTEIN 4"/>
    <property type="match status" value="1"/>
</dbReference>
<dbReference type="InterPro" id="IPR035979">
    <property type="entry name" value="RBD_domain_sf"/>
</dbReference>
<dbReference type="OMA" id="QTHYNIR"/>
<proteinExistence type="predicted"/>
<name>A0C8A3_PARTE</name>
<dbReference type="InterPro" id="IPR012677">
    <property type="entry name" value="Nucleotide-bd_a/b_plait_sf"/>
</dbReference>
<reference evidence="2 3" key="1">
    <citation type="journal article" date="2006" name="Nature">
        <title>Global trends of whole-genome duplications revealed by the ciliate Paramecium tetraurelia.</title>
        <authorList>
            <consortium name="Genoscope"/>
            <person name="Aury J.-M."/>
            <person name="Jaillon O."/>
            <person name="Duret L."/>
            <person name="Noel B."/>
            <person name="Jubin C."/>
            <person name="Porcel B.M."/>
            <person name="Segurens B."/>
            <person name="Daubin V."/>
            <person name="Anthouard V."/>
            <person name="Aiach N."/>
            <person name="Arnaiz O."/>
            <person name="Billaut A."/>
            <person name="Beisson J."/>
            <person name="Blanc I."/>
            <person name="Bouhouche K."/>
            <person name="Camara F."/>
            <person name="Duharcourt S."/>
            <person name="Guigo R."/>
            <person name="Gogendeau D."/>
            <person name="Katinka M."/>
            <person name="Keller A.-M."/>
            <person name="Kissmehl R."/>
            <person name="Klotz C."/>
            <person name="Koll F."/>
            <person name="Le Moue A."/>
            <person name="Lepere C."/>
            <person name="Malinsky S."/>
            <person name="Nowacki M."/>
            <person name="Nowak J.K."/>
            <person name="Plattner H."/>
            <person name="Poulain J."/>
            <person name="Ruiz F."/>
            <person name="Serrano V."/>
            <person name="Zagulski M."/>
            <person name="Dessen P."/>
            <person name="Betermier M."/>
            <person name="Weissenbach J."/>
            <person name="Scarpelli C."/>
            <person name="Schachter V."/>
            <person name="Sperling L."/>
            <person name="Meyer E."/>
            <person name="Cohen J."/>
            <person name="Wincker P."/>
        </authorList>
    </citation>
    <scope>NUCLEOTIDE SEQUENCE [LARGE SCALE GENOMIC DNA]</scope>
    <source>
        <strain evidence="2 3">Stock d4-2</strain>
    </source>
</reference>
<dbReference type="InterPro" id="IPR055256">
    <property type="entry name" value="KH_1_KHDC4/BBP-like"/>
</dbReference>
<dbReference type="Gene3D" id="3.30.70.330">
    <property type="match status" value="1"/>
</dbReference>
<dbReference type="Gene3D" id="3.30.1370.10">
    <property type="entry name" value="K Homology domain, type 1"/>
    <property type="match status" value="1"/>
</dbReference>
<accession>A0C8A3</accession>
<gene>
    <name evidence="2" type="ORF">GSPATT00036151001</name>
</gene>
<dbReference type="InParanoid" id="A0C8A3"/>
<dbReference type="InterPro" id="IPR036612">
    <property type="entry name" value="KH_dom_type_1_sf"/>
</dbReference>
<keyword evidence="3" id="KW-1185">Reference proteome</keyword>